<comment type="cofactor">
    <cofactor evidence="1">
        <name>[4Fe-4S] cluster</name>
        <dbReference type="ChEBI" id="CHEBI:49883"/>
    </cofactor>
</comment>
<organism evidence="8 9">
    <name type="scientific">Dehalococcoides mccartyi</name>
    <dbReference type="NCBI Taxonomy" id="61435"/>
    <lineage>
        <taxon>Bacteria</taxon>
        <taxon>Bacillati</taxon>
        <taxon>Chloroflexota</taxon>
        <taxon>Dehalococcoidia</taxon>
        <taxon>Dehalococcoidales</taxon>
        <taxon>Dehalococcoidaceae</taxon>
        <taxon>Dehalococcoides</taxon>
    </lineage>
</organism>
<gene>
    <name evidence="8" type="ORF">Dm11a5_1434</name>
</gene>
<sequence>MQVKVMTNIYHISYTPETKEISLFFWGCNFNCLGCLCKKETHNFLLSEHLHLPFEEPTVIADSPEQFISFEDLIKTLDKLEIKKVLLEGQEASLDPLYPQITQALHKRYSSYNTLCSNIYSLPSLKDTDEIAIGLKAVTDSIHKEYTGKSNRQVLANFISLNQAGLKSSVASVFIPGFIDIAETENIAEFIAQVNKDIPYHILPYFKSGFNPWRHPTHEEMEAAEKTARKHLGKVHSWKGDEEMKYEVVKIF</sequence>
<dbReference type="InterPro" id="IPR058240">
    <property type="entry name" value="rSAM_sf"/>
</dbReference>
<protein>
    <submittedName>
        <fullName evidence="8">Radical SAM domain-containing protein</fullName>
    </submittedName>
</protein>
<keyword evidence="5" id="KW-0408">Iron</keyword>
<keyword evidence="6" id="KW-0411">Iron-sulfur</keyword>
<dbReference type="Gene3D" id="3.20.20.70">
    <property type="entry name" value="Aldolase class I"/>
    <property type="match status" value="1"/>
</dbReference>
<dbReference type="PANTHER" id="PTHR30352">
    <property type="entry name" value="PYRUVATE FORMATE-LYASE-ACTIVATING ENZYME"/>
    <property type="match status" value="1"/>
</dbReference>
<dbReference type="SFLD" id="SFLDS00029">
    <property type="entry name" value="Radical_SAM"/>
    <property type="match status" value="1"/>
</dbReference>
<dbReference type="InterPro" id="IPR013785">
    <property type="entry name" value="Aldolase_TIM"/>
</dbReference>
<evidence type="ECO:0000256" key="3">
    <source>
        <dbReference type="ARBA" id="ARBA00022691"/>
    </source>
</evidence>
<evidence type="ECO:0000313" key="8">
    <source>
        <dbReference type="EMBL" id="AMU87260.1"/>
    </source>
</evidence>
<dbReference type="InterPro" id="IPR034457">
    <property type="entry name" value="Organic_radical-activating"/>
</dbReference>
<dbReference type="GO" id="GO:0003824">
    <property type="term" value="F:catalytic activity"/>
    <property type="evidence" value="ECO:0007669"/>
    <property type="project" value="InterPro"/>
</dbReference>
<evidence type="ECO:0000313" key="9">
    <source>
        <dbReference type="Proteomes" id="UP000076394"/>
    </source>
</evidence>
<keyword evidence="3" id="KW-0949">S-adenosyl-L-methionine</keyword>
<dbReference type="GO" id="GO:0051539">
    <property type="term" value="F:4 iron, 4 sulfur cluster binding"/>
    <property type="evidence" value="ECO:0007669"/>
    <property type="project" value="UniProtKB-KW"/>
</dbReference>
<evidence type="ECO:0000256" key="5">
    <source>
        <dbReference type="ARBA" id="ARBA00023004"/>
    </source>
</evidence>
<dbReference type="SUPFAM" id="SSF102114">
    <property type="entry name" value="Radical SAM enzymes"/>
    <property type="match status" value="1"/>
</dbReference>
<dbReference type="PROSITE" id="PS51918">
    <property type="entry name" value="RADICAL_SAM"/>
    <property type="match status" value="1"/>
</dbReference>
<dbReference type="PANTHER" id="PTHR30352:SF5">
    <property type="entry name" value="PYRUVATE FORMATE-LYASE 1-ACTIVATING ENZYME"/>
    <property type="match status" value="1"/>
</dbReference>
<dbReference type="AlphaFoldDB" id="A0A142VBP8"/>
<reference evidence="8 9" key="1">
    <citation type="submission" date="2015-03" db="EMBL/GenBank/DDBJ databases">
        <title>Genomic characterization of Dehalococcoides mccartyi strain 11a5, an unusal plasmid-containing chloroethene dechlorinator.</title>
        <authorList>
            <person name="Zhao S."/>
            <person name="Ding C."/>
            <person name="He J."/>
        </authorList>
    </citation>
    <scope>NUCLEOTIDE SEQUENCE [LARGE SCALE GENOMIC DNA]</scope>
    <source>
        <strain evidence="8 9">11a5</strain>
    </source>
</reference>
<proteinExistence type="predicted"/>
<name>A0A142VBP8_9CHLR</name>
<evidence type="ECO:0000256" key="1">
    <source>
        <dbReference type="ARBA" id="ARBA00001966"/>
    </source>
</evidence>
<dbReference type="Pfam" id="PF04055">
    <property type="entry name" value="Radical_SAM"/>
    <property type="match status" value="1"/>
</dbReference>
<accession>A0A142VBP8</accession>
<dbReference type="Proteomes" id="UP000076394">
    <property type="component" value="Chromosome"/>
</dbReference>
<keyword evidence="2" id="KW-0004">4Fe-4S</keyword>
<evidence type="ECO:0000256" key="2">
    <source>
        <dbReference type="ARBA" id="ARBA00022485"/>
    </source>
</evidence>
<dbReference type="GO" id="GO:0046872">
    <property type="term" value="F:metal ion binding"/>
    <property type="evidence" value="ECO:0007669"/>
    <property type="project" value="UniProtKB-KW"/>
</dbReference>
<keyword evidence="4" id="KW-0479">Metal-binding</keyword>
<evidence type="ECO:0000259" key="7">
    <source>
        <dbReference type="PROSITE" id="PS51918"/>
    </source>
</evidence>
<evidence type="ECO:0000256" key="6">
    <source>
        <dbReference type="ARBA" id="ARBA00023014"/>
    </source>
</evidence>
<evidence type="ECO:0000256" key="4">
    <source>
        <dbReference type="ARBA" id="ARBA00022723"/>
    </source>
</evidence>
<dbReference type="EMBL" id="CP011127">
    <property type="protein sequence ID" value="AMU87260.1"/>
    <property type="molecule type" value="Genomic_DNA"/>
</dbReference>
<dbReference type="InterPro" id="IPR007197">
    <property type="entry name" value="rSAM"/>
</dbReference>
<dbReference type="PATRIC" id="fig|61435.8.peg.1427"/>
<feature type="domain" description="Radical SAM core" evidence="7">
    <location>
        <begin position="13"/>
        <end position="242"/>
    </location>
</feature>